<dbReference type="EMBL" id="CATQJL010000305">
    <property type="protein sequence ID" value="CAJ0602479.1"/>
    <property type="molecule type" value="Genomic_DNA"/>
</dbReference>
<feature type="compositionally biased region" description="Polar residues" evidence="1">
    <location>
        <begin position="56"/>
        <end position="66"/>
    </location>
</feature>
<evidence type="ECO:0000313" key="3">
    <source>
        <dbReference type="Proteomes" id="UP001176961"/>
    </source>
</evidence>
<gene>
    <name evidence="2" type="ORF">CYNAS_LOCUS14462</name>
</gene>
<dbReference type="Proteomes" id="UP001176961">
    <property type="component" value="Unassembled WGS sequence"/>
</dbReference>
<organism evidence="2 3">
    <name type="scientific">Cylicocyclus nassatus</name>
    <name type="common">Nematode worm</name>
    <dbReference type="NCBI Taxonomy" id="53992"/>
    <lineage>
        <taxon>Eukaryota</taxon>
        <taxon>Metazoa</taxon>
        <taxon>Ecdysozoa</taxon>
        <taxon>Nematoda</taxon>
        <taxon>Chromadorea</taxon>
        <taxon>Rhabditida</taxon>
        <taxon>Rhabditina</taxon>
        <taxon>Rhabditomorpha</taxon>
        <taxon>Strongyloidea</taxon>
        <taxon>Strongylidae</taxon>
        <taxon>Cylicocyclus</taxon>
    </lineage>
</organism>
<keyword evidence="3" id="KW-1185">Reference proteome</keyword>
<name>A0AA36M7S8_CYLNA</name>
<accession>A0AA36M7S8</accession>
<evidence type="ECO:0000256" key="1">
    <source>
        <dbReference type="SAM" id="MobiDB-lite"/>
    </source>
</evidence>
<reference evidence="2" key="1">
    <citation type="submission" date="2023-07" db="EMBL/GenBank/DDBJ databases">
        <authorList>
            <consortium name="CYATHOMIX"/>
        </authorList>
    </citation>
    <scope>NUCLEOTIDE SEQUENCE</scope>
    <source>
        <strain evidence="2">N/A</strain>
    </source>
</reference>
<evidence type="ECO:0000313" key="2">
    <source>
        <dbReference type="EMBL" id="CAJ0602479.1"/>
    </source>
</evidence>
<proteinExistence type="predicted"/>
<feature type="compositionally biased region" description="Basic and acidic residues" evidence="1">
    <location>
        <begin position="70"/>
        <end position="80"/>
    </location>
</feature>
<sequence>MATAPAYPSWMSRPPTVSELVGNSNITFRPVVPAHSEDTIRADYDTDTLWKPRRITQPQRTCSVESSDSEGLRRSSEAHIRTAPIDVPRPRRISLSEMIFGSPTTFSWGQTNIQHSLPEERRASVTEDPRFHDLIKHQNKILGDGH</sequence>
<comment type="caution">
    <text evidence="2">The sequence shown here is derived from an EMBL/GenBank/DDBJ whole genome shotgun (WGS) entry which is preliminary data.</text>
</comment>
<protein>
    <submittedName>
        <fullName evidence="2">Uncharacterized protein</fullName>
    </submittedName>
</protein>
<feature type="region of interest" description="Disordered" evidence="1">
    <location>
        <begin position="56"/>
        <end position="85"/>
    </location>
</feature>
<dbReference type="AlphaFoldDB" id="A0AA36M7S8"/>